<name>U1GDV1_ENDPU</name>
<gene>
    <name evidence="2" type="ORF">EPUS_00441</name>
</gene>
<dbReference type="EMBL" id="KE721353">
    <property type="protein sequence ID" value="ERF70253.1"/>
    <property type="molecule type" value="Genomic_DNA"/>
</dbReference>
<proteinExistence type="predicted"/>
<protein>
    <submittedName>
        <fullName evidence="2">Uncharacterized protein</fullName>
    </submittedName>
</protein>
<sequence length="119" mass="12888">MATLSFDRSSHLRFSAATASGSSDWHAANAPKMSSTKQTQGWIVAPLTTPTAMDKKSNSKAAAVTIAPVEVSRPQRCRVRRGNGDADGLTSIRAEGGVREVEVAQRMGRMARRADRFQR</sequence>
<evidence type="ECO:0000256" key="1">
    <source>
        <dbReference type="SAM" id="MobiDB-lite"/>
    </source>
</evidence>
<feature type="compositionally biased region" description="Polar residues" evidence="1">
    <location>
        <begin position="32"/>
        <end position="41"/>
    </location>
</feature>
<dbReference type="Proteomes" id="UP000019373">
    <property type="component" value="Unassembled WGS sequence"/>
</dbReference>
<dbReference type="HOGENOM" id="CLU_2061468_0_0_1"/>
<reference evidence="3" key="1">
    <citation type="journal article" date="2014" name="BMC Genomics">
        <title>Genome characteristics reveal the impact of lichenization on lichen-forming fungus Endocarpon pusillum Hedwig (Verrucariales, Ascomycota).</title>
        <authorList>
            <person name="Wang Y.-Y."/>
            <person name="Liu B."/>
            <person name="Zhang X.-Y."/>
            <person name="Zhou Q.-M."/>
            <person name="Zhang T."/>
            <person name="Li H."/>
            <person name="Yu Y.-F."/>
            <person name="Zhang X.-L."/>
            <person name="Hao X.-Y."/>
            <person name="Wang M."/>
            <person name="Wang L."/>
            <person name="Wei J.-C."/>
        </authorList>
    </citation>
    <scope>NUCLEOTIDE SEQUENCE [LARGE SCALE GENOMIC DNA]</scope>
    <source>
        <strain evidence="3">Z07020 / HMAS-L-300199</strain>
    </source>
</reference>
<dbReference type="AlphaFoldDB" id="U1GDV1"/>
<organism evidence="2 3">
    <name type="scientific">Endocarpon pusillum (strain Z07020 / HMAS-L-300199)</name>
    <name type="common">Lichen-forming fungus</name>
    <dbReference type="NCBI Taxonomy" id="1263415"/>
    <lineage>
        <taxon>Eukaryota</taxon>
        <taxon>Fungi</taxon>
        <taxon>Dikarya</taxon>
        <taxon>Ascomycota</taxon>
        <taxon>Pezizomycotina</taxon>
        <taxon>Eurotiomycetes</taxon>
        <taxon>Chaetothyriomycetidae</taxon>
        <taxon>Verrucariales</taxon>
        <taxon>Verrucariaceae</taxon>
        <taxon>Endocarpon</taxon>
    </lineage>
</organism>
<feature type="region of interest" description="Disordered" evidence="1">
    <location>
        <begin position="16"/>
        <end position="41"/>
    </location>
</feature>
<dbReference type="OrthoDB" id="10309287at2759"/>
<evidence type="ECO:0000313" key="3">
    <source>
        <dbReference type="Proteomes" id="UP000019373"/>
    </source>
</evidence>
<evidence type="ECO:0000313" key="2">
    <source>
        <dbReference type="EMBL" id="ERF70253.1"/>
    </source>
</evidence>
<keyword evidence="3" id="KW-1185">Reference proteome</keyword>
<dbReference type="RefSeq" id="XP_007804288.1">
    <property type="nucleotide sequence ID" value="XM_007806097.1"/>
</dbReference>
<dbReference type="GeneID" id="19235503"/>
<accession>U1GDV1</accession>